<gene>
    <name evidence="3" type="ORF">BFJ68_g17265</name>
    <name evidence="2" type="ORF">BFJ68_g18027</name>
</gene>
<dbReference type="EMBL" id="MRCY01000949">
    <property type="protein sequence ID" value="RKK76546.1"/>
    <property type="molecule type" value="Genomic_DNA"/>
</dbReference>
<evidence type="ECO:0000313" key="2">
    <source>
        <dbReference type="EMBL" id="RKK76546.1"/>
    </source>
</evidence>
<feature type="non-terminal residue" evidence="2">
    <location>
        <position position="62"/>
    </location>
</feature>
<dbReference type="Proteomes" id="UP000285860">
    <property type="component" value="Unassembled WGS sequence"/>
</dbReference>
<feature type="compositionally biased region" description="Low complexity" evidence="1">
    <location>
        <begin position="1"/>
        <end position="10"/>
    </location>
</feature>
<dbReference type="VEuPathDB" id="FungiDB:FOZG_17735"/>
<evidence type="ECO:0000313" key="3">
    <source>
        <dbReference type="EMBL" id="RKK85503.1"/>
    </source>
</evidence>
<feature type="compositionally biased region" description="Pro residues" evidence="1">
    <location>
        <begin position="11"/>
        <end position="23"/>
    </location>
</feature>
<feature type="region of interest" description="Disordered" evidence="1">
    <location>
        <begin position="1"/>
        <end position="33"/>
    </location>
</feature>
<name>A0A420N8G9_FUSOX</name>
<evidence type="ECO:0000256" key="1">
    <source>
        <dbReference type="SAM" id="MobiDB-lite"/>
    </source>
</evidence>
<reference evidence="2 4" key="1">
    <citation type="journal article" date="2018" name="Sci. Rep.">
        <title>Characterisation of pathogen-specific regions and novel effector candidates in Fusarium oxysporum f. sp. cepae.</title>
        <authorList>
            <person name="Armitage A.D."/>
            <person name="Taylor A."/>
            <person name="Sobczyk M.K."/>
            <person name="Baxter L."/>
            <person name="Greenfield B.P."/>
            <person name="Bates H.J."/>
            <person name="Wilson F."/>
            <person name="Jackson A.C."/>
            <person name="Ott S."/>
            <person name="Harrison R.J."/>
            <person name="Clarkson J.P."/>
        </authorList>
    </citation>
    <scope>NUCLEOTIDE SEQUENCE [LARGE SCALE GENOMIC DNA]</scope>
    <source>
        <strain evidence="2 4">Fo_A28</strain>
    </source>
</reference>
<organism evidence="2 4">
    <name type="scientific">Fusarium oxysporum</name>
    <name type="common">Fusarium vascular wilt</name>
    <dbReference type="NCBI Taxonomy" id="5507"/>
    <lineage>
        <taxon>Eukaryota</taxon>
        <taxon>Fungi</taxon>
        <taxon>Dikarya</taxon>
        <taxon>Ascomycota</taxon>
        <taxon>Pezizomycotina</taxon>
        <taxon>Sordariomycetes</taxon>
        <taxon>Hypocreomycetidae</taxon>
        <taxon>Hypocreales</taxon>
        <taxon>Nectriaceae</taxon>
        <taxon>Fusarium</taxon>
        <taxon>Fusarium oxysporum species complex</taxon>
    </lineage>
</organism>
<proteinExistence type="predicted"/>
<dbReference type="AlphaFoldDB" id="A0A420N8G9"/>
<accession>A0A420N8G9</accession>
<comment type="caution">
    <text evidence="2">The sequence shown here is derived from an EMBL/GenBank/DDBJ whole genome shotgun (WGS) entry which is preliminary data.</text>
</comment>
<evidence type="ECO:0000313" key="4">
    <source>
        <dbReference type="Proteomes" id="UP000285860"/>
    </source>
</evidence>
<dbReference type="VEuPathDB" id="FungiDB:HZS61_007570"/>
<sequence length="62" mass="6878">MVPNSTSLTPSPVPTSSPTPTLSPAPVRYHEPPDEFVQDRITYVKRATITKKGFRLGSSHIW</sequence>
<protein>
    <submittedName>
        <fullName evidence="2">Uncharacterized protein</fullName>
    </submittedName>
</protein>
<dbReference type="EMBL" id="MRCY01000477">
    <property type="protein sequence ID" value="RKK85503.1"/>
    <property type="molecule type" value="Genomic_DNA"/>
</dbReference>